<comment type="caution">
    <text evidence="1">The sequence shown here is derived from an EMBL/GenBank/DDBJ whole genome shotgun (WGS) entry which is preliminary data.</text>
</comment>
<name>A0A0V1GXL4_9BILA</name>
<dbReference type="AlphaFoldDB" id="A0A0V1GXL4"/>
<evidence type="ECO:0000313" key="2">
    <source>
        <dbReference type="Proteomes" id="UP000055024"/>
    </source>
</evidence>
<keyword evidence="2" id="KW-1185">Reference proteome</keyword>
<gene>
    <name evidence="1" type="ORF">T11_9012</name>
</gene>
<proteinExistence type="predicted"/>
<sequence>MDNNATASAAAWPCVIRTPFRNCDPKVRGYRNPADSLKQKLQWKTGWEFQEMMLKFLVIVLVILICPKRTVLRQCILSYSIAIIKFKWAV</sequence>
<protein>
    <submittedName>
        <fullName evidence="1">Uncharacterized protein</fullName>
    </submittedName>
</protein>
<accession>A0A0V1GXL4</accession>
<dbReference type="Proteomes" id="UP000055024">
    <property type="component" value="Unassembled WGS sequence"/>
</dbReference>
<dbReference type="EMBL" id="JYDP01000215">
    <property type="protein sequence ID" value="KRZ02805.1"/>
    <property type="molecule type" value="Genomic_DNA"/>
</dbReference>
<organism evidence="1 2">
    <name type="scientific">Trichinella zimbabwensis</name>
    <dbReference type="NCBI Taxonomy" id="268475"/>
    <lineage>
        <taxon>Eukaryota</taxon>
        <taxon>Metazoa</taxon>
        <taxon>Ecdysozoa</taxon>
        <taxon>Nematoda</taxon>
        <taxon>Enoplea</taxon>
        <taxon>Dorylaimia</taxon>
        <taxon>Trichinellida</taxon>
        <taxon>Trichinellidae</taxon>
        <taxon>Trichinella</taxon>
    </lineage>
</organism>
<evidence type="ECO:0000313" key="1">
    <source>
        <dbReference type="EMBL" id="KRZ02805.1"/>
    </source>
</evidence>
<reference evidence="1 2" key="1">
    <citation type="submission" date="2015-01" db="EMBL/GenBank/DDBJ databases">
        <title>Evolution of Trichinella species and genotypes.</title>
        <authorList>
            <person name="Korhonen P.K."/>
            <person name="Edoardo P."/>
            <person name="Giuseppe L.R."/>
            <person name="Gasser R.B."/>
        </authorList>
    </citation>
    <scope>NUCLEOTIDE SEQUENCE [LARGE SCALE GENOMIC DNA]</scope>
    <source>
        <strain evidence="1">ISS1029</strain>
    </source>
</reference>